<dbReference type="CDD" id="cd08977">
    <property type="entry name" value="SusD"/>
    <property type="match status" value="1"/>
</dbReference>
<dbReference type="SUPFAM" id="SSF48452">
    <property type="entry name" value="TPR-like"/>
    <property type="match status" value="1"/>
</dbReference>
<evidence type="ECO:0000259" key="7">
    <source>
        <dbReference type="Pfam" id="PF14322"/>
    </source>
</evidence>
<dbReference type="InterPro" id="IPR011990">
    <property type="entry name" value="TPR-like_helical_dom_sf"/>
</dbReference>
<accession>A0A4R8DVC5</accession>
<evidence type="ECO:0000313" key="9">
    <source>
        <dbReference type="Proteomes" id="UP000294498"/>
    </source>
</evidence>
<dbReference type="Gene3D" id="1.25.40.390">
    <property type="match status" value="1"/>
</dbReference>
<gene>
    <name evidence="8" type="ORF">EDB95_2460</name>
</gene>
<dbReference type="InterPro" id="IPR012944">
    <property type="entry name" value="SusD_RagB_dom"/>
</dbReference>
<dbReference type="Pfam" id="PF07980">
    <property type="entry name" value="SusD_RagB"/>
    <property type="match status" value="1"/>
</dbReference>
<organism evidence="8 9">
    <name type="scientific">Dinghuibacter silviterrae</name>
    <dbReference type="NCBI Taxonomy" id="1539049"/>
    <lineage>
        <taxon>Bacteria</taxon>
        <taxon>Pseudomonadati</taxon>
        <taxon>Bacteroidota</taxon>
        <taxon>Chitinophagia</taxon>
        <taxon>Chitinophagales</taxon>
        <taxon>Chitinophagaceae</taxon>
        <taxon>Dinghuibacter</taxon>
    </lineage>
</organism>
<dbReference type="InterPro" id="IPR033985">
    <property type="entry name" value="SusD-like_N"/>
</dbReference>
<keyword evidence="5" id="KW-0998">Cell outer membrane</keyword>
<keyword evidence="9" id="KW-1185">Reference proteome</keyword>
<name>A0A4R8DVC5_9BACT</name>
<sequence length="453" mass="49761">MNKKYLFIALLALTSCKKFLTPDPEKNAIQSTTVFTSDGSATSAILGIYTSMMYGSLGSTCFNGSLGVYLGFASDELNDFTQRYPDWVKDQVNYTGYAPNYYLWSTAYYTIYQSNAAIEGLTASTSLSDSIKTQLLGEAYFIRAFSYFTLTNMYGAVPLTVTSDYSANASLARTDSAAVYQQVVSDLQKASVLLTASYPSSNMVRANRYVAQALLARVYLYQQHYAQAEAEADSVLSGPYQLVSSLQGVFQKNSNEVIWQLLPVSEASQNAYDFGWYTPANATSGPIYYLTPSLAGSFEAGDKRKTSWVTAYPYMGTTYYYASKYVTAPSAAAAQYNVVLRLAEQYLIRAEARAWQNNLSGAASDLNAVRSRAGLAATTATTQAGLLTAIAHERQVELFTEWGHRWFDLKRTGTINTVLGTLKPTWTSDAQLLPIPLKEISADPNLTQNPGYN</sequence>
<comment type="subcellular location">
    <subcellularLocation>
        <location evidence="1">Cell outer membrane</location>
    </subcellularLocation>
</comment>
<dbReference type="OrthoDB" id="625727at2"/>
<keyword evidence="3" id="KW-0732">Signal</keyword>
<dbReference type="AlphaFoldDB" id="A0A4R8DVC5"/>
<comment type="caution">
    <text evidence="8">The sequence shown here is derived from an EMBL/GenBank/DDBJ whole genome shotgun (WGS) entry which is preliminary data.</text>
</comment>
<dbReference type="GO" id="GO:0009279">
    <property type="term" value="C:cell outer membrane"/>
    <property type="evidence" value="ECO:0007669"/>
    <property type="project" value="UniProtKB-SubCell"/>
</dbReference>
<dbReference type="Pfam" id="PF14322">
    <property type="entry name" value="SusD-like_3"/>
    <property type="match status" value="1"/>
</dbReference>
<evidence type="ECO:0000313" key="8">
    <source>
        <dbReference type="EMBL" id="TDX01425.1"/>
    </source>
</evidence>
<dbReference type="EMBL" id="SODV01000001">
    <property type="protein sequence ID" value="TDX01425.1"/>
    <property type="molecule type" value="Genomic_DNA"/>
</dbReference>
<evidence type="ECO:0000256" key="3">
    <source>
        <dbReference type="ARBA" id="ARBA00022729"/>
    </source>
</evidence>
<evidence type="ECO:0000259" key="6">
    <source>
        <dbReference type="Pfam" id="PF07980"/>
    </source>
</evidence>
<keyword evidence="4" id="KW-0472">Membrane</keyword>
<dbReference type="RefSeq" id="WP_133993939.1">
    <property type="nucleotide sequence ID" value="NZ_SODV01000001.1"/>
</dbReference>
<comment type="similarity">
    <text evidence="2">Belongs to the SusD family.</text>
</comment>
<dbReference type="Proteomes" id="UP000294498">
    <property type="component" value="Unassembled WGS sequence"/>
</dbReference>
<evidence type="ECO:0000256" key="5">
    <source>
        <dbReference type="ARBA" id="ARBA00023237"/>
    </source>
</evidence>
<evidence type="ECO:0000256" key="2">
    <source>
        <dbReference type="ARBA" id="ARBA00006275"/>
    </source>
</evidence>
<feature type="domain" description="RagB/SusD" evidence="6">
    <location>
        <begin position="317"/>
        <end position="452"/>
    </location>
</feature>
<dbReference type="PROSITE" id="PS51257">
    <property type="entry name" value="PROKAR_LIPOPROTEIN"/>
    <property type="match status" value="1"/>
</dbReference>
<evidence type="ECO:0000256" key="4">
    <source>
        <dbReference type="ARBA" id="ARBA00023136"/>
    </source>
</evidence>
<protein>
    <submittedName>
        <fullName evidence="8">Putative outer membrane starch-binding protein</fullName>
    </submittedName>
</protein>
<evidence type="ECO:0000256" key="1">
    <source>
        <dbReference type="ARBA" id="ARBA00004442"/>
    </source>
</evidence>
<proteinExistence type="inferred from homology"/>
<feature type="domain" description="SusD-like N-terminal" evidence="7">
    <location>
        <begin position="81"/>
        <end position="220"/>
    </location>
</feature>
<reference evidence="8 9" key="1">
    <citation type="submission" date="2019-03" db="EMBL/GenBank/DDBJ databases">
        <title>Genomic Encyclopedia of Type Strains, Phase IV (KMG-IV): sequencing the most valuable type-strain genomes for metagenomic binning, comparative biology and taxonomic classification.</title>
        <authorList>
            <person name="Goeker M."/>
        </authorList>
    </citation>
    <scope>NUCLEOTIDE SEQUENCE [LARGE SCALE GENOMIC DNA]</scope>
    <source>
        <strain evidence="8 9">DSM 100059</strain>
    </source>
</reference>